<organism evidence="2 3">
    <name type="scientific">Marininema halotolerans</name>
    <dbReference type="NCBI Taxonomy" id="1155944"/>
    <lineage>
        <taxon>Bacteria</taxon>
        <taxon>Bacillati</taxon>
        <taxon>Bacillota</taxon>
        <taxon>Bacilli</taxon>
        <taxon>Bacillales</taxon>
        <taxon>Thermoactinomycetaceae</taxon>
        <taxon>Marininema</taxon>
    </lineage>
</organism>
<dbReference type="EMBL" id="FPAA01000005">
    <property type="protein sequence ID" value="SFS67092.1"/>
    <property type="molecule type" value="Genomic_DNA"/>
</dbReference>
<feature type="transmembrane region" description="Helical" evidence="1">
    <location>
        <begin position="416"/>
        <end position="435"/>
    </location>
</feature>
<feature type="transmembrane region" description="Helical" evidence="1">
    <location>
        <begin position="514"/>
        <end position="530"/>
    </location>
</feature>
<dbReference type="AlphaFoldDB" id="A0A1I6RQZ2"/>
<feature type="transmembrane region" description="Helical" evidence="1">
    <location>
        <begin position="475"/>
        <end position="494"/>
    </location>
</feature>
<feature type="transmembrane region" description="Helical" evidence="1">
    <location>
        <begin position="177"/>
        <end position="196"/>
    </location>
</feature>
<feature type="transmembrane region" description="Helical" evidence="1">
    <location>
        <begin position="568"/>
        <end position="589"/>
    </location>
</feature>
<reference evidence="3" key="1">
    <citation type="submission" date="2016-10" db="EMBL/GenBank/DDBJ databases">
        <authorList>
            <person name="Varghese N."/>
            <person name="Submissions S."/>
        </authorList>
    </citation>
    <scope>NUCLEOTIDE SEQUENCE [LARGE SCALE GENOMIC DNA]</scope>
    <source>
        <strain evidence="3">DSM 45789</strain>
    </source>
</reference>
<keyword evidence="3" id="KW-1185">Reference proteome</keyword>
<keyword evidence="1" id="KW-0472">Membrane</keyword>
<sequence>MLQAIVLFQWLILIGMGGLLIYTVVRMSHLEKRLRKIEIVQEWVPTQPEVPPSPSPLVKDDLLTHESAQPMSEGNDEAYANAEPFTPYIPAPAPLPVEPKEKNGSSFLKEGWEVFIGGRLLNRIGAFALFLGVAFFLQYAFEQNWIHEWMRIALGGGAGVFLMVLGERFRKKKFSIFSHGLTGAGVAIGYVTIYAANQFYHLFSMEFSLLLMALVTASGVISALRAQSLAISILSWLGGFLSPFLLGATGGMSVAVLLYGMLFNTGMIWLGGRGKQWSLLHLLAQVTTISFVSAFCLNSATSLLYPLLFLLYFWLIGIFGEQQRSSGLLGIVTIGSNAMVLLIMMQGLGLTFQRSWLAWLMLLVTGLYLWLVFRQKDTSSLRLEGLRVGIALVSYCWGTAWLVSNVPPGFYLDQSSSWLLIILWTLAAVALGWWANVAQKKYLRIMSLSLFWLGSFLTVINGLSTLSKSYPVLNSRMLLTIILSISMGLVAKWFRRVTNNGSINWESHGLHGSWAVFLWIMISVEIVSWFDGGESKGITLTYFLIITWFVYGVVFFTNGLLKKGPSALLWIGGGSFGLGTVTLLVVAWISPLPVTSYVPLVNLRGAAFTIFFLAIGLGVRWIKKSMDIPSFLRMYGLALPSLFGFIWVTVEISNIYGRLQIGAQDSFLINAEGLTLSGVWLVYSLGLMGIGIFRNIKILRWMSIGLSGISIIKIFLWDLSFLDTVFRILSFIFLGLILLGISFLYQKYRDRFKV</sequence>
<evidence type="ECO:0000313" key="3">
    <source>
        <dbReference type="Proteomes" id="UP000198660"/>
    </source>
</evidence>
<proteinExistence type="predicted"/>
<keyword evidence="1" id="KW-1133">Transmembrane helix</keyword>
<feature type="transmembrane region" description="Helical" evidence="1">
    <location>
        <begin position="725"/>
        <end position="745"/>
    </location>
</feature>
<feature type="transmembrane region" description="Helical" evidence="1">
    <location>
        <begin position="303"/>
        <end position="320"/>
    </location>
</feature>
<feature type="transmembrane region" description="Helical" evidence="1">
    <location>
        <begin position="442"/>
        <end position="463"/>
    </location>
</feature>
<feature type="transmembrane region" description="Helical" evidence="1">
    <location>
        <begin position="6"/>
        <end position="25"/>
    </location>
</feature>
<dbReference type="Pfam" id="PF10101">
    <property type="entry name" value="DUF2339"/>
    <property type="match status" value="1"/>
</dbReference>
<keyword evidence="1" id="KW-0812">Transmembrane</keyword>
<feature type="transmembrane region" description="Helical" evidence="1">
    <location>
        <begin position="356"/>
        <end position="373"/>
    </location>
</feature>
<dbReference type="Proteomes" id="UP000198660">
    <property type="component" value="Unassembled WGS sequence"/>
</dbReference>
<feature type="transmembrane region" description="Helical" evidence="1">
    <location>
        <begin position="146"/>
        <end position="165"/>
    </location>
</feature>
<protein>
    <submittedName>
        <fullName evidence="2">Predicted membrane protein</fullName>
    </submittedName>
</protein>
<dbReference type="OrthoDB" id="2508881at2"/>
<dbReference type="PANTHER" id="PTHR38434:SF1">
    <property type="entry name" value="BLL2549 PROTEIN"/>
    <property type="match status" value="1"/>
</dbReference>
<dbReference type="InterPro" id="IPR019286">
    <property type="entry name" value="DUF2339_TM"/>
</dbReference>
<accession>A0A1I6RQZ2</accession>
<evidence type="ECO:0000256" key="1">
    <source>
        <dbReference type="SAM" id="Phobius"/>
    </source>
</evidence>
<dbReference type="RefSeq" id="WP_091836673.1">
    <property type="nucleotide sequence ID" value="NZ_FPAA01000005.1"/>
</dbReference>
<feature type="transmembrane region" description="Helical" evidence="1">
    <location>
        <begin position="634"/>
        <end position="655"/>
    </location>
</feature>
<feature type="transmembrane region" description="Helical" evidence="1">
    <location>
        <begin position="120"/>
        <end position="140"/>
    </location>
</feature>
<name>A0A1I6RQZ2_9BACL</name>
<evidence type="ECO:0000313" key="2">
    <source>
        <dbReference type="EMBL" id="SFS67092.1"/>
    </source>
</evidence>
<feature type="transmembrane region" description="Helical" evidence="1">
    <location>
        <begin position="601"/>
        <end position="622"/>
    </location>
</feature>
<gene>
    <name evidence="2" type="ORF">SAMN05444972_105305</name>
</gene>
<feature type="transmembrane region" description="Helical" evidence="1">
    <location>
        <begin position="202"/>
        <end position="221"/>
    </location>
</feature>
<feature type="transmembrane region" description="Helical" evidence="1">
    <location>
        <begin position="327"/>
        <end position="350"/>
    </location>
</feature>
<feature type="transmembrane region" description="Helical" evidence="1">
    <location>
        <begin position="385"/>
        <end position="404"/>
    </location>
</feature>
<dbReference type="PANTHER" id="PTHR38434">
    <property type="entry name" value="BLL2549 PROTEIN"/>
    <property type="match status" value="1"/>
</dbReference>
<feature type="transmembrane region" description="Helical" evidence="1">
    <location>
        <begin position="667"/>
        <end position="686"/>
    </location>
</feature>
<feature type="transmembrane region" description="Helical" evidence="1">
    <location>
        <begin position="698"/>
        <end position="719"/>
    </location>
</feature>
<feature type="transmembrane region" description="Helical" evidence="1">
    <location>
        <begin position="542"/>
        <end position="561"/>
    </location>
</feature>